<dbReference type="InterPro" id="IPR032466">
    <property type="entry name" value="Metal_Hydrolase"/>
</dbReference>
<evidence type="ECO:0000313" key="3">
    <source>
        <dbReference type="Proteomes" id="UP000181897"/>
    </source>
</evidence>
<dbReference type="SUPFAM" id="SSF51556">
    <property type="entry name" value="Metallo-dependent hydrolases"/>
    <property type="match status" value="1"/>
</dbReference>
<dbReference type="GO" id="GO:0016787">
    <property type="term" value="F:hydrolase activity"/>
    <property type="evidence" value="ECO:0007669"/>
    <property type="project" value="UniProtKB-KW"/>
</dbReference>
<dbReference type="InterPro" id="IPR006680">
    <property type="entry name" value="Amidohydro-rel"/>
</dbReference>
<keyword evidence="3" id="KW-1185">Reference proteome</keyword>
<dbReference type="PANTHER" id="PTHR35563">
    <property type="entry name" value="BARREL METAL-DEPENDENT HYDROLASE, PUTATIVE (AFU_ORTHOLOGUE AFUA_1G16240)-RELATED"/>
    <property type="match status" value="1"/>
</dbReference>
<dbReference type="STRING" id="1917485.BOO69_14305"/>
<feature type="domain" description="Amidohydrolase-related" evidence="1">
    <location>
        <begin position="5"/>
        <end position="241"/>
    </location>
</feature>
<name>A0A1J0WJH9_9RHOB</name>
<dbReference type="EMBL" id="CP018076">
    <property type="protein sequence ID" value="APE44453.1"/>
    <property type="molecule type" value="Genomic_DNA"/>
</dbReference>
<keyword evidence="2" id="KW-0378">Hydrolase</keyword>
<dbReference type="RefSeq" id="WP_071972795.1">
    <property type="nucleotide sequence ID" value="NZ_CP018076.1"/>
</dbReference>
<dbReference type="Proteomes" id="UP000181897">
    <property type="component" value="Chromosome"/>
</dbReference>
<gene>
    <name evidence="2" type="ORF">BOO69_14305</name>
</gene>
<dbReference type="AlphaFoldDB" id="A0A1J0WJH9"/>
<proteinExistence type="predicted"/>
<protein>
    <submittedName>
        <fullName evidence="2">Amidohydrolase</fullName>
    </submittedName>
</protein>
<dbReference type="KEGG" id="suam:BOO69_14305"/>
<dbReference type="Pfam" id="PF04909">
    <property type="entry name" value="Amidohydro_2"/>
    <property type="match status" value="1"/>
</dbReference>
<sequence length="255" mass="28410">MINFDCHAHVYESVTAVPDARYVPGAPAPLDSWLRLQSEHGLRGGVIVQVSFLGTDNSQLLHALSKVDRDRFAGIACITLNSSEAGVRDLAEAGVRGVRWNLVSGAELPDVSDRSVQRFLDILQAHDMHIEIQLESARWADYLPGLSRVPVPVVIDHMGLPVSENPQEEPWLNALETCPTRAPFFVKLSAPYRGIPDQRAHLDRLSTLLPENRFVWGSDWPHTRFENVASFAGNLEEVSDRFDDTEASRTLYGMT</sequence>
<dbReference type="OrthoDB" id="9787654at2"/>
<accession>A0A1J0WJH9</accession>
<evidence type="ECO:0000313" key="2">
    <source>
        <dbReference type="EMBL" id="APE44453.1"/>
    </source>
</evidence>
<dbReference type="Gene3D" id="3.20.20.140">
    <property type="entry name" value="Metal-dependent hydrolases"/>
    <property type="match status" value="1"/>
</dbReference>
<evidence type="ECO:0000259" key="1">
    <source>
        <dbReference type="Pfam" id="PF04909"/>
    </source>
</evidence>
<dbReference type="InterPro" id="IPR052358">
    <property type="entry name" value="Aro_Compnd_Degr_Hydrolases"/>
</dbReference>
<organism evidence="2 3">
    <name type="scientific">Sulfitobacter alexandrii</name>
    <dbReference type="NCBI Taxonomy" id="1917485"/>
    <lineage>
        <taxon>Bacteria</taxon>
        <taxon>Pseudomonadati</taxon>
        <taxon>Pseudomonadota</taxon>
        <taxon>Alphaproteobacteria</taxon>
        <taxon>Rhodobacterales</taxon>
        <taxon>Roseobacteraceae</taxon>
        <taxon>Sulfitobacter</taxon>
    </lineage>
</organism>
<dbReference type="PANTHER" id="PTHR35563:SF2">
    <property type="entry name" value="BARREL METAL-DEPENDENT HYDROLASE, PUTATIVE (AFU_ORTHOLOGUE AFUA_1G16240)-RELATED"/>
    <property type="match status" value="1"/>
</dbReference>
<reference evidence="2 3" key="1">
    <citation type="submission" date="2016-11" db="EMBL/GenBank/DDBJ databases">
        <title>Complete genome sequence of Sulfitobacter sp. AM1-D1, a toxic bacteria associated with marine dinoflagellate Alexandrium minutum in East China Sea.</title>
        <authorList>
            <person name="Yang Q."/>
            <person name="Zhang X."/>
            <person name="Tian X."/>
        </authorList>
    </citation>
    <scope>NUCLEOTIDE SEQUENCE [LARGE SCALE GENOMIC DNA]</scope>
    <source>
        <strain evidence="2 3">AM1-D1</strain>
    </source>
</reference>